<dbReference type="EMBL" id="JAGTUU010000002">
    <property type="protein sequence ID" value="MBS0123426.1"/>
    <property type="molecule type" value="Genomic_DNA"/>
</dbReference>
<organism evidence="1 2">
    <name type="scientific">Thetidibacter halocola</name>
    <dbReference type="NCBI Taxonomy" id="2827239"/>
    <lineage>
        <taxon>Bacteria</taxon>
        <taxon>Pseudomonadati</taxon>
        <taxon>Pseudomonadota</taxon>
        <taxon>Alphaproteobacteria</taxon>
        <taxon>Rhodobacterales</taxon>
        <taxon>Roseobacteraceae</taxon>
        <taxon>Thetidibacter</taxon>
    </lineage>
</organism>
<keyword evidence="2" id="KW-1185">Reference proteome</keyword>
<evidence type="ECO:0000313" key="2">
    <source>
        <dbReference type="Proteomes" id="UP000681356"/>
    </source>
</evidence>
<dbReference type="Proteomes" id="UP000681356">
    <property type="component" value="Unassembled WGS sequence"/>
</dbReference>
<proteinExistence type="predicted"/>
<name>A0A8J7WD05_9RHOB</name>
<dbReference type="AlphaFoldDB" id="A0A8J7WD05"/>
<gene>
    <name evidence="1" type="ORF">KB874_04715</name>
</gene>
<comment type="caution">
    <text evidence="1">The sequence shown here is derived from an EMBL/GenBank/DDBJ whole genome shotgun (WGS) entry which is preliminary data.</text>
</comment>
<evidence type="ECO:0000313" key="1">
    <source>
        <dbReference type="EMBL" id="MBS0123426.1"/>
    </source>
</evidence>
<accession>A0A8J7WD05</accession>
<reference evidence="1" key="1">
    <citation type="submission" date="2021-04" db="EMBL/GenBank/DDBJ databases">
        <authorList>
            <person name="Yoon J."/>
        </authorList>
    </citation>
    <scope>NUCLEOTIDE SEQUENCE</scope>
    <source>
        <strain evidence="1">KMU-90</strain>
    </source>
</reference>
<dbReference type="RefSeq" id="WP_212535405.1">
    <property type="nucleotide sequence ID" value="NZ_JAGTUU010000002.1"/>
</dbReference>
<sequence length="140" mass="15529">MNIRGVPEQGFVIFTAGQSPQVEDLLRFLHSGFAALLHQGMWRMISDLREVETSGLSAQRLRRLVPLVRRAIEAAALDETVVFRMALVARPGTLGQGIARMIEGNLSGYPRLRIAVFEEVDTAARWLGLTDGWQQQIDAG</sequence>
<protein>
    <submittedName>
        <fullName evidence="1">Uncharacterized protein</fullName>
    </submittedName>
</protein>